<reference evidence="1 2" key="1">
    <citation type="submission" date="2019-06" db="EMBL/GenBank/DDBJ databases">
        <title>Whole genome shotgun sequence of Halomonas halmophila NBRC 15537.</title>
        <authorList>
            <person name="Hosoyama A."/>
            <person name="Uohara A."/>
            <person name="Ohji S."/>
            <person name="Ichikawa N."/>
        </authorList>
    </citation>
    <scope>NUCLEOTIDE SEQUENCE [LARGE SCALE GENOMIC DNA]</scope>
    <source>
        <strain evidence="1 2">NBRC 15537</strain>
    </source>
</reference>
<accession>A0A4Y4F2F6</accession>
<dbReference type="AlphaFoldDB" id="A0A4Y4F2F6"/>
<organism evidence="1 2">
    <name type="scientific">Halomonas halmophila</name>
    <dbReference type="NCBI Taxonomy" id="252"/>
    <lineage>
        <taxon>Bacteria</taxon>
        <taxon>Pseudomonadati</taxon>
        <taxon>Pseudomonadota</taxon>
        <taxon>Gammaproteobacteria</taxon>
        <taxon>Oceanospirillales</taxon>
        <taxon>Halomonadaceae</taxon>
        <taxon>Halomonas</taxon>
    </lineage>
</organism>
<comment type="caution">
    <text evidence="1">The sequence shown here is derived from an EMBL/GenBank/DDBJ whole genome shotgun (WGS) entry which is preliminary data.</text>
</comment>
<gene>
    <name evidence="1" type="ORF">HHA01_02950</name>
</gene>
<name>A0A4Y4F2F6_9GAMM</name>
<dbReference type="EMBL" id="BJOC01000006">
    <property type="protein sequence ID" value="GED21318.1"/>
    <property type="molecule type" value="Genomic_DNA"/>
</dbReference>
<sequence length="111" mass="12792">MPKTLNHREGHMDLNDFKAFVAEHDNFEIRVIGHAGNRSYQVELEDIEGQRHMLTRAGKPVLFRSLDDVYLELKRADVHRVYLVEQVSEQEATGLATRYHEPLGAKIPVNL</sequence>
<proteinExistence type="predicted"/>
<protein>
    <submittedName>
        <fullName evidence="1">Uncharacterized protein</fullName>
    </submittedName>
</protein>
<evidence type="ECO:0000313" key="1">
    <source>
        <dbReference type="EMBL" id="GED21318.1"/>
    </source>
</evidence>
<evidence type="ECO:0000313" key="2">
    <source>
        <dbReference type="Proteomes" id="UP000319812"/>
    </source>
</evidence>
<dbReference type="Proteomes" id="UP000319812">
    <property type="component" value="Unassembled WGS sequence"/>
</dbReference>
<keyword evidence="2" id="KW-1185">Reference proteome</keyword>